<dbReference type="InterPro" id="IPR022560">
    <property type="entry name" value="DUF3473"/>
</dbReference>
<dbReference type="EMBL" id="JAFITO010000032">
    <property type="protein sequence ID" value="MBN4068635.1"/>
    <property type="molecule type" value="Genomic_DNA"/>
</dbReference>
<gene>
    <name evidence="2" type="ORF">JYU06_03835</name>
</gene>
<dbReference type="InterPro" id="IPR011330">
    <property type="entry name" value="Glyco_hydro/deAcase_b/a-brl"/>
</dbReference>
<evidence type="ECO:0000259" key="1">
    <source>
        <dbReference type="PROSITE" id="PS51677"/>
    </source>
</evidence>
<dbReference type="PANTHER" id="PTHR47561">
    <property type="entry name" value="POLYSACCHARIDE DEACETYLASE FAMILY PROTEIN (AFU_ORTHOLOGUE AFUA_6G05030)"/>
    <property type="match status" value="1"/>
</dbReference>
<dbReference type="PROSITE" id="PS51677">
    <property type="entry name" value="NODB"/>
    <property type="match status" value="1"/>
</dbReference>
<protein>
    <submittedName>
        <fullName evidence="2">DUF3473 domain-containing protein</fullName>
    </submittedName>
</protein>
<dbReference type="InterPro" id="IPR002509">
    <property type="entry name" value="NODB_dom"/>
</dbReference>
<reference evidence="2 3" key="1">
    <citation type="submission" date="2021-02" db="EMBL/GenBank/DDBJ databases">
        <title>Activity-based single-cell genomes from oceanic crustal fluid captures similar information to metagenomic and metatranscriptomic surveys with orders of magnitude less sampling.</title>
        <authorList>
            <person name="D'Angelo T.S."/>
            <person name="Orcutt B.N."/>
        </authorList>
    </citation>
    <scope>NUCLEOTIDE SEQUENCE [LARGE SCALE GENOMIC DNA]</scope>
    <source>
        <strain evidence="2">AH-315-G02</strain>
    </source>
</reference>
<dbReference type="NCBIfam" id="TIGR03006">
    <property type="entry name" value="pepcterm_polyde"/>
    <property type="match status" value="1"/>
</dbReference>
<dbReference type="PANTHER" id="PTHR47561:SF1">
    <property type="entry name" value="POLYSACCHARIDE DEACETYLASE FAMILY PROTEIN (AFU_ORTHOLOGUE AFUA_6G05030)"/>
    <property type="match status" value="1"/>
</dbReference>
<dbReference type="CDD" id="cd10941">
    <property type="entry name" value="CE4_PuuE_HpPgdA_like_2"/>
    <property type="match status" value="1"/>
</dbReference>
<dbReference type="Proteomes" id="UP000717534">
    <property type="component" value="Unassembled WGS sequence"/>
</dbReference>
<dbReference type="Gene3D" id="3.20.20.370">
    <property type="entry name" value="Glycoside hydrolase/deacetylase"/>
    <property type="match status" value="1"/>
</dbReference>
<organism evidence="2 3">
    <name type="scientific">Desulfotalea psychrophila</name>
    <dbReference type="NCBI Taxonomy" id="84980"/>
    <lineage>
        <taxon>Bacteria</taxon>
        <taxon>Pseudomonadati</taxon>
        <taxon>Thermodesulfobacteriota</taxon>
        <taxon>Desulfobulbia</taxon>
        <taxon>Desulfobulbales</taxon>
        <taxon>Desulfocapsaceae</taxon>
        <taxon>Desulfotalea</taxon>
    </lineage>
</organism>
<name>A0ABS3AZ81_9BACT</name>
<dbReference type="Pfam" id="PF11959">
    <property type="entry name" value="DUF3473"/>
    <property type="match status" value="1"/>
</dbReference>
<feature type="domain" description="NodB homology" evidence="1">
    <location>
        <begin position="9"/>
        <end position="233"/>
    </location>
</feature>
<dbReference type="InterPro" id="IPR045235">
    <property type="entry name" value="PuuE_HpPgdA-like"/>
</dbReference>
<evidence type="ECO:0000313" key="2">
    <source>
        <dbReference type="EMBL" id="MBN4068635.1"/>
    </source>
</evidence>
<dbReference type="Pfam" id="PF01522">
    <property type="entry name" value="Polysacc_deac_1"/>
    <property type="match status" value="1"/>
</dbReference>
<proteinExistence type="predicted"/>
<dbReference type="SUPFAM" id="SSF88713">
    <property type="entry name" value="Glycoside hydrolase/deacetylase"/>
    <property type="match status" value="1"/>
</dbReference>
<accession>A0ABS3AZ81</accession>
<evidence type="ECO:0000313" key="3">
    <source>
        <dbReference type="Proteomes" id="UP000717534"/>
    </source>
</evidence>
<comment type="caution">
    <text evidence="2">The sequence shown here is derived from an EMBL/GenBank/DDBJ whole genome shotgun (WGS) entry which is preliminary data.</text>
</comment>
<dbReference type="InterPro" id="IPR014344">
    <property type="entry name" value="XrtA_polysacc_deacetyl"/>
</dbReference>
<sequence length="291" mass="33822">MKSPSDERKTILLTFDVEDWFQVENFKEYIPYSSWDSRELRVKKNTIDLLDLLDSAPTQVQATFFVLGWVAERYPDLVREIQQRGHEVASHGCEHHLCYNQTPEELRQDLSKSKELLEDLIGVEVLGYRAPSFSITDEAIRIVQEVGYLYDSSYNSYGAHGRYGSLTLPKTQKEDLPLYALSSTFYEIPVSNLRIGKKIIPWGGGGYFRLLPSFLHRVGVKQILKQNKCYTFYMHPWEIDPGQPRVQEAKAFFRFRHYVNLHSTKKKLAKLVAANKEHTFQTCGEFITKNR</sequence>
<keyword evidence="3" id="KW-1185">Reference proteome</keyword>